<dbReference type="OrthoDB" id="2420498at2759"/>
<protein>
    <submittedName>
        <fullName evidence="1">Uncharacterized protein</fullName>
    </submittedName>
</protein>
<proteinExistence type="predicted"/>
<dbReference type="VEuPathDB" id="FungiDB:FUN_011595"/>
<evidence type="ECO:0000313" key="2">
    <source>
        <dbReference type="Proteomes" id="UP000232722"/>
    </source>
</evidence>
<comment type="caution">
    <text evidence="1">The sequence shown here is derived from an EMBL/GenBank/DDBJ whole genome shotgun (WGS) entry which is preliminary data.</text>
</comment>
<dbReference type="Proteomes" id="UP000232722">
    <property type="component" value="Unassembled WGS sequence"/>
</dbReference>
<name>A0A2I1F4J4_9GLOM</name>
<dbReference type="VEuPathDB" id="FungiDB:RhiirFUN_012882"/>
<evidence type="ECO:0000313" key="1">
    <source>
        <dbReference type="EMBL" id="PKB99269.1"/>
    </source>
</evidence>
<reference evidence="1 2" key="1">
    <citation type="submission" date="2016-04" db="EMBL/GenBank/DDBJ databases">
        <title>Genome analyses suggest a sexual origin of heterokaryosis in a supposedly ancient asexual fungus.</title>
        <authorList>
            <person name="Ropars J."/>
            <person name="Sedzielewska K."/>
            <person name="Noel J."/>
            <person name="Charron P."/>
            <person name="Farinelli L."/>
            <person name="Marton T."/>
            <person name="Kruger M."/>
            <person name="Pelin A."/>
            <person name="Brachmann A."/>
            <person name="Corradi N."/>
        </authorList>
    </citation>
    <scope>NUCLEOTIDE SEQUENCE [LARGE SCALE GENOMIC DNA]</scope>
    <source>
        <strain evidence="1 2">A5</strain>
    </source>
</reference>
<sequence>MLSYNPLEEPDTIAEIVQKLPLEVLDKFCWINSTWYKEIQHELRRRWKIQVLEYQKLDNEQELEMEEVERKYPNDEFMQGYLHCEIWGTYIKRELEEAKKQVEIESYLLRNGMLYEQEKEMHASEYVKGMEKLSKLAGLDYQNAIVFSVLNGEIKTIENKLDEYYSRFEKLERTVDWIGNYVEEQTGLEPDKELTDSSDSDYAPPE</sequence>
<organism evidence="1 2">
    <name type="scientific">Rhizophagus irregularis</name>
    <dbReference type="NCBI Taxonomy" id="588596"/>
    <lineage>
        <taxon>Eukaryota</taxon>
        <taxon>Fungi</taxon>
        <taxon>Fungi incertae sedis</taxon>
        <taxon>Mucoromycota</taxon>
        <taxon>Glomeromycotina</taxon>
        <taxon>Glomeromycetes</taxon>
        <taxon>Glomerales</taxon>
        <taxon>Glomeraceae</taxon>
        <taxon>Rhizophagus</taxon>
    </lineage>
</organism>
<reference evidence="1 2" key="2">
    <citation type="submission" date="2017-09" db="EMBL/GenBank/DDBJ databases">
        <title>Extensive intraspecific genome diversity in a model arbuscular mycorrhizal fungus.</title>
        <authorList>
            <person name="Chen E.C."/>
            <person name="Morin E."/>
            <person name="Beaudet D."/>
            <person name="Noel J."/>
            <person name="Ndikumana S."/>
            <person name="Charron P."/>
            <person name="St-Onge C."/>
            <person name="Giorgi J."/>
            <person name="Grigoriev I.V."/>
            <person name="Roux C."/>
            <person name="Martin F.M."/>
            <person name="Corradi N."/>
        </authorList>
    </citation>
    <scope>NUCLEOTIDE SEQUENCE [LARGE SCALE GENOMIC DNA]</scope>
    <source>
        <strain evidence="1 2">A5</strain>
    </source>
</reference>
<gene>
    <name evidence="1" type="ORF">RhiirA5_429995</name>
</gene>
<dbReference type="VEuPathDB" id="FungiDB:RhiirA1_465572"/>
<dbReference type="VEuPathDB" id="FungiDB:RhiirFUN_012881"/>
<dbReference type="AlphaFoldDB" id="A0A2I1F4J4"/>
<accession>A0A2I1F4J4</accession>
<dbReference type="EMBL" id="LLXJ01002262">
    <property type="protein sequence ID" value="PKB99269.1"/>
    <property type="molecule type" value="Genomic_DNA"/>
</dbReference>